<dbReference type="CDD" id="cd11293">
    <property type="entry name" value="gelsolin_S4_like"/>
    <property type="match status" value="1"/>
</dbReference>
<keyword evidence="11" id="KW-1185">Reference proteome</keyword>
<evidence type="ECO:0000256" key="4">
    <source>
        <dbReference type="ARBA" id="ARBA00022490"/>
    </source>
</evidence>
<evidence type="ECO:0000313" key="11">
    <source>
        <dbReference type="Proteomes" id="UP000472265"/>
    </source>
</evidence>
<evidence type="ECO:0000256" key="1">
    <source>
        <dbReference type="ARBA" id="ARBA00004245"/>
    </source>
</evidence>
<comment type="subcellular location">
    <subcellularLocation>
        <location evidence="1">Cytoplasm</location>
        <location evidence="1">Cytoskeleton</location>
    </subcellularLocation>
</comment>
<dbReference type="CDD" id="cd11289">
    <property type="entry name" value="gelsolin_S2_like"/>
    <property type="match status" value="1"/>
</dbReference>
<dbReference type="GO" id="GO:0015629">
    <property type="term" value="C:actin cytoskeleton"/>
    <property type="evidence" value="ECO:0007669"/>
    <property type="project" value="TreeGrafter"/>
</dbReference>
<evidence type="ECO:0000256" key="3">
    <source>
        <dbReference type="ARBA" id="ARBA00022467"/>
    </source>
</evidence>
<dbReference type="InterPro" id="IPR007123">
    <property type="entry name" value="Gelsolin-like_dom"/>
</dbReference>
<dbReference type="CDD" id="cd11288">
    <property type="entry name" value="gelsolin_S5_like"/>
    <property type="match status" value="1"/>
</dbReference>
<dbReference type="FunFam" id="3.40.20.10:FF:000040">
    <property type="entry name" value="macrophage-capping protein-like isoform X1"/>
    <property type="match status" value="1"/>
</dbReference>
<evidence type="ECO:0000256" key="6">
    <source>
        <dbReference type="ARBA" id="ARBA00022837"/>
    </source>
</evidence>
<dbReference type="GO" id="GO:0005737">
    <property type="term" value="C:cytoplasm"/>
    <property type="evidence" value="ECO:0007669"/>
    <property type="project" value="TreeGrafter"/>
</dbReference>
<evidence type="ECO:0000256" key="5">
    <source>
        <dbReference type="ARBA" id="ARBA00022737"/>
    </source>
</evidence>
<dbReference type="PRINTS" id="PR00597">
    <property type="entry name" value="GELSOLIN"/>
</dbReference>
<gene>
    <name evidence="10" type="primary">scinlb</name>
</gene>
<keyword evidence="3" id="KW-0117">Actin capping</keyword>
<feature type="domain" description="Gelsolin-like" evidence="9">
    <location>
        <begin position="423"/>
        <end position="495"/>
    </location>
</feature>
<keyword evidence="4" id="KW-0963">Cytoplasm</keyword>
<evidence type="ECO:0000313" key="10">
    <source>
        <dbReference type="Ensembl" id="ENSSAUP00010054432.1"/>
    </source>
</evidence>
<reference evidence="10" key="2">
    <citation type="submission" date="2025-08" db="UniProtKB">
        <authorList>
            <consortium name="Ensembl"/>
        </authorList>
    </citation>
    <scope>IDENTIFICATION</scope>
</reference>
<dbReference type="InterPro" id="IPR029006">
    <property type="entry name" value="ADF-H/Gelsolin-like_dom_sf"/>
</dbReference>
<dbReference type="InterPro" id="IPR007122">
    <property type="entry name" value="Villin/Gelsolin"/>
</dbReference>
<organism evidence="10 11">
    <name type="scientific">Sparus aurata</name>
    <name type="common">Gilthead sea bream</name>
    <dbReference type="NCBI Taxonomy" id="8175"/>
    <lineage>
        <taxon>Eukaryota</taxon>
        <taxon>Metazoa</taxon>
        <taxon>Chordata</taxon>
        <taxon>Craniata</taxon>
        <taxon>Vertebrata</taxon>
        <taxon>Euteleostomi</taxon>
        <taxon>Actinopterygii</taxon>
        <taxon>Neopterygii</taxon>
        <taxon>Teleostei</taxon>
        <taxon>Neoteleostei</taxon>
        <taxon>Acanthomorphata</taxon>
        <taxon>Eupercaria</taxon>
        <taxon>Spariformes</taxon>
        <taxon>Sparidae</taxon>
        <taxon>Sparus</taxon>
    </lineage>
</organism>
<feature type="domain" description="Gelsolin-like" evidence="9">
    <location>
        <begin position="640"/>
        <end position="714"/>
    </location>
</feature>
<dbReference type="Proteomes" id="UP000472265">
    <property type="component" value="Chromosome 21"/>
</dbReference>
<dbReference type="Gene3D" id="3.40.20.10">
    <property type="entry name" value="Severin"/>
    <property type="match status" value="6"/>
</dbReference>
<evidence type="ECO:0000256" key="2">
    <source>
        <dbReference type="ARBA" id="ARBA00008418"/>
    </source>
</evidence>
<dbReference type="GO" id="GO:0007417">
    <property type="term" value="P:central nervous system development"/>
    <property type="evidence" value="ECO:0007669"/>
    <property type="project" value="TreeGrafter"/>
</dbReference>
<dbReference type="CDD" id="cd11291">
    <property type="entry name" value="gelsolin_S6_like"/>
    <property type="match status" value="1"/>
</dbReference>
<keyword evidence="5" id="KW-0677">Repeat</keyword>
<evidence type="ECO:0000256" key="8">
    <source>
        <dbReference type="ARBA" id="ARBA00023212"/>
    </source>
</evidence>
<comment type="similarity">
    <text evidence="2">Belongs to the villin/gelsolin family.</text>
</comment>
<sequence length="738" mass="81524">MLVCSFHCSLHRSWIYKIPFAALLQGKNIKTTPRLFPDSLCSSSFLHLSLRAIMVSHKEFVAAGKQPGLQVWRIENLDLKPVPKALHGSFYTGDAYLLLFTTAAPSYNIHMWLGEECSQDESGAVAIFATQLDDFLGGKPVQYRDVQNCESNTFLGYFKSGIKYQKGGVASGFQHVVTNDMSAKRLLHLKGRRAIRATEVELSWASFNKGDSFILDLGKDVYQWCGSECNRYERLKASEVSIGIRDNERNGRAKLHMVEEGEEPKAFTEISDASGTMKVSSVAPSSPFKQAMLSPEECYILDNGVDKNIFVWKGPKANMSERKAMQLFKRGLKSLSDPFPSQIQVLPAGAETTLFKQFFSDWRDKDETTGPSKAYTIGSIAKVKQVPFDASTLHSNKAMAAQHGMVDDGKGKVQIWRVENGAKAPVDPSLYGHFYGGDCYLILYNCVCYSLRQGLKCTQDELAASAFLTVLLDDSMGGSPVQVRVTQGQEPPHLMSLFQGKPMIIHTGGTSRKDGQSQAGSTRLFHIRQSSSNATRAVEVSCLPASASSLNTNDVFVLKTPGALFVWRGVGASDEEMDAAKHVVGFLGGSPSQVSEGKEPADFWSALGGKKEYQTSKSLRNIVHPPRLFGCSNKTGRLIVEEIPGDFTQSDLATDDVMLLDTWDQIFLWVGNEANEEEKKGAPKIAKEYVDSDPSGRRGLPITTIKQGAEPPTFTGWFQAWDLKMWETDPLDRIRGKF</sequence>
<evidence type="ECO:0000259" key="9">
    <source>
        <dbReference type="Pfam" id="PF00626"/>
    </source>
</evidence>
<accession>A0A671XW29</accession>
<dbReference type="CDD" id="cd11290">
    <property type="entry name" value="gelsolin_S1_like"/>
    <property type="match status" value="1"/>
</dbReference>
<feature type="domain" description="Gelsolin-like" evidence="9">
    <location>
        <begin position="282"/>
        <end position="353"/>
    </location>
</feature>
<dbReference type="FunFam" id="3.40.20.10:FF:000005">
    <property type="entry name" value="Gelsolin"/>
    <property type="match status" value="1"/>
</dbReference>
<dbReference type="GO" id="GO:0005546">
    <property type="term" value="F:phosphatidylinositol-4,5-bisphosphate binding"/>
    <property type="evidence" value="ECO:0007669"/>
    <property type="project" value="TreeGrafter"/>
</dbReference>
<protein>
    <submittedName>
        <fullName evidence="10">Scinderin like b</fullName>
    </submittedName>
</protein>
<reference evidence="10" key="3">
    <citation type="submission" date="2025-09" db="UniProtKB">
        <authorList>
            <consortium name="Ensembl"/>
        </authorList>
    </citation>
    <scope>IDENTIFICATION</scope>
</reference>
<dbReference type="SUPFAM" id="SSF82754">
    <property type="entry name" value="C-terminal, gelsolin-like domain of Sec23/24"/>
    <property type="match status" value="1"/>
</dbReference>
<dbReference type="GO" id="GO:0030031">
    <property type="term" value="P:cell projection assembly"/>
    <property type="evidence" value="ECO:0007669"/>
    <property type="project" value="TreeGrafter"/>
</dbReference>
<dbReference type="GO" id="GO:0008154">
    <property type="term" value="P:actin polymerization or depolymerization"/>
    <property type="evidence" value="ECO:0007669"/>
    <property type="project" value="TreeGrafter"/>
</dbReference>
<name>A0A671XW29_SPAAU</name>
<feature type="domain" description="Gelsolin-like" evidence="9">
    <location>
        <begin position="79"/>
        <end position="155"/>
    </location>
</feature>
<keyword evidence="7" id="KW-0009">Actin-binding</keyword>
<feature type="domain" description="Gelsolin-like" evidence="9">
    <location>
        <begin position="537"/>
        <end position="604"/>
    </location>
</feature>
<reference evidence="10" key="1">
    <citation type="submission" date="2021-04" db="EMBL/GenBank/DDBJ databases">
        <authorList>
            <consortium name="Wellcome Sanger Institute Data Sharing"/>
        </authorList>
    </citation>
    <scope>NUCLEOTIDE SEQUENCE [LARGE SCALE GENOMIC DNA]</scope>
</reference>
<dbReference type="AlphaFoldDB" id="A0A671XW29"/>
<dbReference type="Ensembl" id="ENSSAUT00010057207.1">
    <property type="protein sequence ID" value="ENSSAUP00010054432.1"/>
    <property type="gene ID" value="ENSSAUG00010022161.1"/>
</dbReference>
<dbReference type="SMART" id="SM00262">
    <property type="entry name" value="GEL"/>
    <property type="match status" value="6"/>
</dbReference>
<keyword evidence="8" id="KW-0206">Cytoskeleton</keyword>
<dbReference type="FunFam" id="3.40.20.10:FF:000002">
    <property type="entry name" value="Gelsolin"/>
    <property type="match status" value="1"/>
</dbReference>
<dbReference type="FunFam" id="3.40.20.10:FF:000001">
    <property type="entry name" value="Gelsolin"/>
    <property type="match status" value="1"/>
</dbReference>
<keyword evidence="6" id="KW-0106">Calcium</keyword>
<dbReference type="GO" id="GO:0051016">
    <property type="term" value="P:barbed-end actin filament capping"/>
    <property type="evidence" value="ECO:0007669"/>
    <property type="project" value="TreeGrafter"/>
</dbReference>
<dbReference type="InterPro" id="IPR036180">
    <property type="entry name" value="Gelsolin-like_dom_sf"/>
</dbReference>
<dbReference type="GO" id="GO:0051014">
    <property type="term" value="P:actin filament severing"/>
    <property type="evidence" value="ECO:0007669"/>
    <property type="project" value="TreeGrafter"/>
</dbReference>
<feature type="domain" description="Gelsolin-like" evidence="9">
    <location>
        <begin position="195"/>
        <end position="267"/>
    </location>
</feature>
<dbReference type="GeneTree" id="ENSGT00940000164612"/>
<dbReference type="PANTHER" id="PTHR11977">
    <property type="entry name" value="VILLIN"/>
    <property type="match status" value="1"/>
</dbReference>
<dbReference type="PANTHER" id="PTHR11977:SF27">
    <property type="entry name" value="SCINDERIN LIKE A-RELATED"/>
    <property type="match status" value="1"/>
</dbReference>
<evidence type="ECO:0000256" key="7">
    <source>
        <dbReference type="ARBA" id="ARBA00023203"/>
    </source>
</evidence>
<proteinExistence type="inferred from homology"/>
<dbReference type="Pfam" id="PF00626">
    <property type="entry name" value="Gelsolin"/>
    <property type="match status" value="6"/>
</dbReference>
<dbReference type="GO" id="GO:0051015">
    <property type="term" value="F:actin filament binding"/>
    <property type="evidence" value="ECO:0007669"/>
    <property type="project" value="InterPro"/>
</dbReference>
<dbReference type="SUPFAM" id="SSF55753">
    <property type="entry name" value="Actin depolymerizing proteins"/>
    <property type="match status" value="5"/>
</dbReference>